<dbReference type="Gene3D" id="1.10.287.1060">
    <property type="entry name" value="ESAT-6-like"/>
    <property type="match status" value="1"/>
</dbReference>
<keyword evidence="2" id="KW-1185">Reference proteome</keyword>
<name>A0A495JDC8_9ACTN</name>
<reference evidence="1 2" key="1">
    <citation type="submission" date="2018-10" db="EMBL/GenBank/DDBJ databases">
        <title>Sequencing the genomes of 1000 actinobacteria strains.</title>
        <authorList>
            <person name="Klenk H.-P."/>
        </authorList>
    </citation>
    <scope>NUCLEOTIDE SEQUENCE [LARGE SCALE GENOMIC DNA]</scope>
    <source>
        <strain evidence="1 2">DSM 45175</strain>
    </source>
</reference>
<dbReference type="RefSeq" id="WP_121155000.1">
    <property type="nucleotide sequence ID" value="NZ_RBKT01000001.1"/>
</dbReference>
<protein>
    <submittedName>
        <fullName evidence="1">WXG100 family type VII secretion target</fullName>
    </submittedName>
</protein>
<dbReference type="InterPro" id="IPR036689">
    <property type="entry name" value="ESAT-6-like_sf"/>
</dbReference>
<organism evidence="1 2">
    <name type="scientific">Micromonospora pisi</name>
    <dbReference type="NCBI Taxonomy" id="589240"/>
    <lineage>
        <taxon>Bacteria</taxon>
        <taxon>Bacillati</taxon>
        <taxon>Actinomycetota</taxon>
        <taxon>Actinomycetes</taxon>
        <taxon>Micromonosporales</taxon>
        <taxon>Micromonosporaceae</taxon>
        <taxon>Micromonospora</taxon>
    </lineage>
</organism>
<dbReference type="SUPFAM" id="SSF140453">
    <property type="entry name" value="EsxAB dimer-like"/>
    <property type="match status" value="1"/>
</dbReference>
<dbReference type="AlphaFoldDB" id="A0A495JDC8"/>
<dbReference type="Proteomes" id="UP000277671">
    <property type="component" value="Unassembled WGS sequence"/>
</dbReference>
<dbReference type="OrthoDB" id="3382546at2"/>
<accession>A0A495JDC8</accession>
<proteinExistence type="predicted"/>
<dbReference type="EMBL" id="RBKT01000001">
    <property type="protein sequence ID" value="RKR86741.1"/>
    <property type="molecule type" value="Genomic_DNA"/>
</dbReference>
<evidence type="ECO:0000313" key="2">
    <source>
        <dbReference type="Proteomes" id="UP000277671"/>
    </source>
</evidence>
<gene>
    <name evidence="1" type="ORF">BDK92_1006</name>
</gene>
<evidence type="ECO:0000313" key="1">
    <source>
        <dbReference type="EMBL" id="RKR86741.1"/>
    </source>
</evidence>
<dbReference type="InterPro" id="IPR010310">
    <property type="entry name" value="T7SS_ESAT-6-like"/>
</dbReference>
<sequence length="114" mass="12363">MTQPRIISDDETRTSLINGFSQTVQDLEAAERTVLTSSAELGATWIGDASRRYQEGIQEISQGIVNIRSALNSLSDDMQRFAVMTTDTEDNNTAAAASVSLANESFTAQASWTN</sequence>
<dbReference type="Pfam" id="PF06013">
    <property type="entry name" value="WXG100"/>
    <property type="match status" value="1"/>
</dbReference>
<comment type="caution">
    <text evidence="1">The sequence shown here is derived from an EMBL/GenBank/DDBJ whole genome shotgun (WGS) entry which is preliminary data.</text>
</comment>